<feature type="domain" description="RES" evidence="2">
    <location>
        <begin position="18"/>
        <end position="94"/>
    </location>
</feature>
<evidence type="ECO:0000259" key="2">
    <source>
        <dbReference type="Pfam" id="PF08808"/>
    </source>
</evidence>
<dbReference type="AlphaFoldDB" id="A0A858QAT0"/>
<gene>
    <name evidence="3" type="ORF">GNH96_14280</name>
</gene>
<dbReference type="InterPro" id="IPR014914">
    <property type="entry name" value="RES_dom"/>
</dbReference>
<evidence type="ECO:0000313" key="3">
    <source>
        <dbReference type="EMBL" id="QJD30999.1"/>
    </source>
</evidence>
<dbReference type="Proteomes" id="UP000503004">
    <property type="component" value="Chromosome"/>
</dbReference>
<proteinExistence type="predicted"/>
<keyword evidence="4" id="KW-1185">Reference proteome</keyword>
<reference evidence="4" key="1">
    <citation type="submission" date="2019-12" db="EMBL/GenBank/DDBJ databases">
        <authorList>
            <person name="Awala S.I."/>
            <person name="Rhee S.K."/>
        </authorList>
    </citation>
    <scope>NUCLEOTIDE SEQUENCE [LARGE SCALE GENOMIC DNA]</scope>
    <source>
        <strain evidence="4">IM1</strain>
    </source>
</reference>
<accession>A0A858QAT0</accession>
<name>A0A858QAT0_9GAMM</name>
<evidence type="ECO:0000313" key="4">
    <source>
        <dbReference type="Proteomes" id="UP000503004"/>
    </source>
</evidence>
<dbReference type="Pfam" id="PF08808">
    <property type="entry name" value="RES"/>
    <property type="match status" value="1"/>
</dbReference>
<dbReference type="EMBL" id="CP046565">
    <property type="protein sequence ID" value="QJD30999.1"/>
    <property type="molecule type" value="Genomic_DNA"/>
</dbReference>
<evidence type="ECO:0000256" key="1">
    <source>
        <dbReference type="SAM" id="MobiDB-lite"/>
    </source>
</evidence>
<feature type="region of interest" description="Disordered" evidence="1">
    <location>
        <begin position="49"/>
        <end position="69"/>
    </location>
</feature>
<sequence>MRDTPIDSQFSHKLRLDSEGLSGRSATVELTLFEFAAAADKAIDLSRPPLSSDRAAWTHPSDDSATQALAEQARHAGITTIRYQSVRDPDGFCWPC</sequence>
<protein>
    <submittedName>
        <fullName evidence="3">RES domain-containing protein</fullName>
    </submittedName>
</protein>
<dbReference type="KEGG" id="metu:GNH96_14280"/>
<organism evidence="3 4">
    <name type="scientific">Methylococcus geothermalis</name>
    <dbReference type="NCBI Taxonomy" id="2681310"/>
    <lineage>
        <taxon>Bacteria</taxon>
        <taxon>Pseudomonadati</taxon>
        <taxon>Pseudomonadota</taxon>
        <taxon>Gammaproteobacteria</taxon>
        <taxon>Methylococcales</taxon>
        <taxon>Methylococcaceae</taxon>
        <taxon>Methylococcus</taxon>
    </lineage>
</organism>
<dbReference type="RefSeq" id="WP_169604272.1">
    <property type="nucleotide sequence ID" value="NZ_CP046565.1"/>
</dbReference>